<dbReference type="Proteomes" id="UP000245697">
    <property type="component" value="Unassembled WGS sequence"/>
</dbReference>
<comment type="caution">
    <text evidence="1">The sequence shown here is derived from an EMBL/GenBank/DDBJ whole genome shotgun (WGS) entry which is preliminary data.</text>
</comment>
<evidence type="ECO:0000313" key="1">
    <source>
        <dbReference type="EMBL" id="PWK33263.1"/>
    </source>
</evidence>
<evidence type="ECO:0000313" key="2">
    <source>
        <dbReference type="Proteomes" id="UP000245697"/>
    </source>
</evidence>
<sequence>MSRKTGKPSWIKAGPRAATTSQMPGKALRAAVALLTAAAVGLFIGVQVASPSATDAAITSLRADEAKREAAQIVELTALARSTSQQIKPVVDGLQSGLPATDTGAAATRPVTAEQLAQWKQIMAQQVERHKGTPSGSTASNVARNGLRNAVNQLAVALDTAAAAHALPTDRQAPLLAVASRQRLLAVNVWSVTATQLDQLNIDAGNGHQHVYLTDTPEGGATIGDESPEGR</sequence>
<keyword evidence="2" id="KW-1185">Reference proteome</keyword>
<dbReference type="OrthoDB" id="3690795at2"/>
<proteinExistence type="predicted"/>
<dbReference type="RefSeq" id="WP_146246664.1">
    <property type="nucleotide sequence ID" value="NZ_BONA01000083.1"/>
</dbReference>
<dbReference type="AlphaFoldDB" id="A0A316EQJ5"/>
<accession>A0A316EQJ5</accession>
<reference evidence="1 2" key="1">
    <citation type="submission" date="2018-05" db="EMBL/GenBank/DDBJ databases">
        <title>Genomic Encyclopedia of Archaeal and Bacterial Type Strains, Phase II (KMG-II): from individual species to whole genera.</title>
        <authorList>
            <person name="Goeker M."/>
        </authorList>
    </citation>
    <scope>NUCLEOTIDE SEQUENCE [LARGE SCALE GENOMIC DNA]</scope>
    <source>
        <strain evidence="1 2">DSM 45184</strain>
    </source>
</reference>
<name>A0A316EQJ5_9ACTN</name>
<protein>
    <submittedName>
        <fullName evidence="1">Uncharacterized protein</fullName>
    </submittedName>
</protein>
<gene>
    <name evidence="1" type="ORF">BC793_12853</name>
</gene>
<organism evidence="1 2">
    <name type="scientific">Actinoplanes xinjiangensis</name>
    <dbReference type="NCBI Taxonomy" id="512350"/>
    <lineage>
        <taxon>Bacteria</taxon>
        <taxon>Bacillati</taxon>
        <taxon>Actinomycetota</taxon>
        <taxon>Actinomycetes</taxon>
        <taxon>Micromonosporales</taxon>
        <taxon>Micromonosporaceae</taxon>
        <taxon>Actinoplanes</taxon>
    </lineage>
</organism>
<dbReference type="EMBL" id="QGGR01000028">
    <property type="protein sequence ID" value="PWK33263.1"/>
    <property type="molecule type" value="Genomic_DNA"/>
</dbReference>